<dbReference type="PROSITE" id="PS50943">
    <property type="entry name" value="HTH_CROC1"/>
    <property type="match status" value="1"/>
</dbReference>
<dbReference type="SUPFAM" id="SSF47413">
    <property type="entry name" value="lambda repressor-like DNA-binding domains"/>
    <property type="match status" value="1"/>
</dbReference>
<dbReference type="InterPro" id="IPR010982">
    <property type="entry name" value="Lambda_DNA-bd_dom_sf"/>
</dbReference>
<accession>A0A0R3QE61</accession>
<dbReference type="CDD" id="cd00093">
    <property type="entry name" value="HTH_XRE"/>
    <property type="match status" value="1"/>
</dbReference>
<dbReference type="WBParaSite" id="BTMF_0000464701-mRNA-1">
    <property type="protein sequence ID" value="BTMF_0000464701-mRNA-1"/>
    <property type="gene ID" value="BTMF_0000464701"/>
</dbReference>
<dbReference type="InterPro" id="IPR001387">
    <property type="entry name" value="Cro/C1-type_HTH"/>
</dbReference>
<name>A0A0R3QE61_9BILA</name>
<dbReference type="Gene3D" id="1.10.260.40">
    <property type="entry name" value="lambda repressor-like DNA-binding domains"/>
    <property type="match status" value="1"/>
</dbReference>
<dbReference type="Proteomes" id="UP000280834">
    <property type="component" value="Unassembled WGS sequence"/>
</dbReference>
<keyword evidence="3" id="KW-1185">Reference proteome</keyword>
<evidence type="ECO:0000313" key="4">
    <source>
        <dbReference type="WBParaSite" id="BTMF_0000464701-mRNA-1"/>
    </source>
</evidence>
<sequence length="139" mass="15254">MVRISVPVNTYGMEFRMTIGTRLKSERERLGLTLPEFAELAGAKKNTVIDWQRDTSSPPAAKLAALAEAGVDPLYVLTGQRSIARPGMTNAEITQFNDVVDTFWMLSDPGRVMALNMLTALLAKETQEGSSRGLRKPKA</sequence>
<dbReference type="SMART" id="SM00530">
    <property type="entry name" value="HTH_XRE"/>
    <property type="match status" value="1"/>
</dbReference>
<protein>
    <submittedName>
        <fullName evidence="4">HTH cro/C1-type domain-containing protein</fullName>
    </submittedName>
</protein>
<reference evidence="4" key="1">
    <citation type="submission" date="2017-02" db="UniProtKB">
        <authorList>
            <consortium name="WormBaseParasite"/>
        </authorList>
    </citation>
    <scope>IDENTIFICATION</scope>
</reference>
<evidence type="ECO:0000313" key="3">
    <source>
        <dbReference type="Proteomes" id="UP000280834"/>
    </source>
</evidence>
<gene>
    <name evidence="2" type="ORF">BTMF_LOCUS3941</name>
</gene>
<evidence type="ECO:0000259" key="1">
    <source>
        <dbReference type="PROSITE" id="PS50943"/>
    </source>
</evidence>
<organism evidence="4">
    <name type="scientific">Brugia timori</name>
    <dbReference type="NCBI Taxonomy" id="42155"/>
    <lineage>
        <taxon>Eukaryota</taxon>
        <taxon>Metazoa</taxon>
        <taxon>Ecdysozoa</taxon>
        <taxon>Nematoda</taxon>
        <taxon>Chromadorea</taxon>
        <taxon>Rhabditida</taxon>
        <taxon>Spirurina</taxon>
        <taxon>Spiruromorpha</taxon>
        <taxon>Filarioidea</taxon>
        <taxon>Onchocercidae</taxon>
        <taxon>Brugia</taxon>
    </lineage>
</organism>
<reference evidence="2 3" key="2">
    <citation type="submission" date="2018-11" db="EMBL/GenBank/DDBJ databases">
        <authorList>
            <consortium name="Pathogen Informatics"/>
        </authorList>
    </citation>
    <scope>NUCLEOTIDE SEQUENCE [LARGE SCALE GENOMIC DNA]</scope>
</reference>
<feature type="domain" description="HTH cro/C1-type" evidence="1">
    <location>
        <begin position="23"/>
        <end position="76"/>
    </location>
</feature>
<dbReference type="EMBL" id="UZAG01003723">
    <property type="protein sequence ID" value="VDO15795.1"/>
    <property type="molecule type" value="Genomic_DNA"/>
</dbReference>
<dbReference type="AlphaFoldDB" id="A0A0R3QE61"/>
<proteinExistence type="predicted"/>
<evidence type="ECO:0000313" key="2">
    <source>
        <dbReference type="EMBL" id="VDO15795.1"/>
    </source>
</evidence>
<dbReference type="GO" id="GO:0005634">
    <property type="term" value="C:nucleus"/>
    <property type="evidence" value="ECO:0007669"/>
    <property type="project" value="UniProtKB-ARBA"/>
</dbReference>
<dbReference type="GO" id="GO:0003677">
    <property type="term" value="F:DNA binding"/>
    <property type="evidence" value="ECO:0007669"/>
    <property type="project" value="InterPro"/>
</dbReference>